<dbReference type="Proteomes" id="UP000242254">
    <property type="component" value="Unassembled WGS sequence"/>
</dbReference>
<dbReference type="RefSeq" id="XP_023466225.1">
    <property type="nucleotide sequence ID" value="XM_023613070.1"/>
</dbReference>
<dbReference type="EMBL" id="KZ303849">
    <property type="protein sequence ID" value="PHZ12517.1"/>
    <property type="molecule type" value="Genomic_DNA"/>
</dbReference>
<protein>
    <submittedName>
        <fullName evidence="1">Uncharacterized protein</fullName>
    </submittedName>
</protein>
<feature type="non-terminal residue" evidence="1">
    <location>
        <position position="211"/>
    </location>
</feature>
<evidence type="ECO:0000313" key="2">
    <source>
        <dbReference type="Proteomes" id="UP000242254"/>
    </source>
</evidence>
<accession>A0A2G4SUR2</accession>
<sequence>MFSIPISLDLFRAAHRGNNMSNDQSEQLFTREQVEQIIEEMSRKINLDRSGEDPTNLPNEILEELENSSPINLQKNIKEFVKNLPKYEGSEWTNNEIFNKEFHRELKRKTVDALQSTNAVYKGADRLIIAGRAATGLYEECQQFLESGGSEEQFFHIMEGIRQLAVYSYATSSPIASNTWKKNLVTRPWPWAEKRLKEFFKPDTNSPSSEM</sequence>
<name>A0A2G4SUR2_RHIZD</name>
<proteinExistence type="predicted"/>
<reference evidence="1 2" key="1">
    <citation type="journal article" date="2016" name="Proc. Natl. Acad. Sci. U.S.A.">
        <title>Lipid metabolic changes in an early divergent fungus govern the establishment of a mutualistic symbiosis with endobacteria.</title>
        <authorList>
            <person name="Lastovetsky O.A."/>
            <person name="Gaspar M.L."/>
            <person name="Mondo S.J."/>
            <person name="LaButti K.M."/>
            <person name="Sandor L."/>
            <person name="Grigoriev I.V."/>
            <person name="Henry S.A."/>
            <person name="Pawlowska T.E."/>
        </authorList>
    </citation>
    <scope>NUCLEOTIDE SEQUENCE [LARGE SCALE GENOMIC DNA]</scope>
    <source>
        <strain evidence="1 2">ATCC 52813</strain>
    </source>
</reference>
<gene>
    <name evidence="1" type="ORF">RHIMIDRAFT_282394</name>
</gene>
<organism evidence="1 2">
    <name type="scientific">Rhizopus microsporus ATCC 52813</name>
    <dbReference type="NCBI Taxonomy" id="1340429"/>
    <lineage>
        <taxon>Eukaryota</taxon>
        <taxon>Fungi</taxon>
        <taxon>Fungi incertae sedis</taxon>
        <taxon>Mucoromycota</taxon>
        <taxon>Mucoromycotina</taxon>
        <taxon>Mucoromycetes</taxon>
        <taxon>Mucorales</taxon>
        <taxon>Mucorineae</taxon>
        <taxon>Rhizopodaceae</taxon>
        <taxon>Rhizopus</taxon>
    </lineage>
</organism>
<dbReference type="GeneID" id="35444059"/>
<evidence type="ECO:0000313" key="1">
    <source>
        <dbReference type="EMBL" id="PHZ12517.1"/>
    </source>
</evidence>
<dbReference type="AlphaFoldDB" id="A0A2G4SUR2"/>
<dbReference type="STRING" id="1340429.A0A2G4SUR2"/>
<keyword evidence="2" id="KW-1185">Reference proteome</keyword>